<dbReference type="EMBL" id="JACMSC010000004">
    <property type="protein sequence ID" value="KAG6526342.1"/>
    <property type="molecule type" value="Genomic_DNA"/>
</dbReference>
<gene>
    <name evidence="4" type="ORF">ZIOFF_016325</name>
</gene>
<keyword evidence="5" id="KW-1185">Reference proteome</keyword>
<keyword evidence="2" id="KW-0812">Transmembrane</keyword>
<dbReference type="GO" id="GO:0005737">
    <property type="term" value="C:cytoplasm"/>
    <property type="evidence" value="ECO:0007669"/>
    <property type="project" value="TreeGrafter"/>
</dbReference>
<comment type="caution">
    <text evidence="4">The sequence shown here is derived from an EMBL/GenBank/DDBJ whole genome shotgun (WGS) entry which is preliminary data.</text>
</comment>
<evidence type="ECO:0000256" key="3">
    <source>
        <dbReference type="ARBA" id="ARBA00022989"/>
    </source>
</evidence>
<dbReference type="GO" id="GO:0016757">
    <property type="term" value="F:glycosyltransferase activity"/>
    <property type="evidence" value="ECO:0007669"/>
    <property type="project" value="TreeGrafter"/>
</dbReference>
<evidence type="ECO:0000256" key="2">
    <source>
        <dbReference type="ARBA" id="ARBA00022692"/>
    </source>
</evidence>
<dbReference type="PANTHER" id="PTHR21461">
    <property type="entry name" value="GLYCOSYLTRANSFERASE FAMILY 92 PROTEIN"/>
    <property type="match status" value="1"/>
</dbReference>
<evidence type="ECO:0000256" key="1">
    <source>
        <dbReference type="ARBA" id="ARBA00004167"/>
    </source>
</evidence>
<dbReference type="GO" id="GO:0016020">
    <property type="term" value="C:membrane"/>
    <property type="evidence" value="ECO:0007669"/>
    <property type="project" value="UniProtKB-SubCell"/>
</dbReference>
<protein>
    <submittedName>
        <fullName evidence="4">Uncharacterized protein</fullName>
    </submittedName>
</protein>
<reference evidence="4 5" key="1">
    <citation type="submission" date="2020-08" db="EMBL/GenBank/DDBJ databases">
        <title>Plant Genome Project.</title>
        <authorList>
            <person name="Zhang R.-G."/>
        </authorList>
    </citation>
    <scope>NUCLEOTIDE SEQUENCE [LARGE SCALE GENOMIC DNA]</scope>
    <source>
        <tissue evidence="4">Rhizome</tissue>
    </source>
</reference>
<proteinExistence type="predicted"/>
<sequence>MTAPSISCPIRPRGFSVSLSSDLPILHPLPFDHLTYAALVDPNDNSTIVFAIAKRFNLRPARLSDPSRSLAQEIIRCSTAAEHPFPSPLSTALRSSNCICQDEGPRRSHSPFHRPPCNPPHKPNAKAAHHVRLHDAAQPSQVPPRMNHLPRPRLESVAVCGPVLRPQEAGFAHCALLARSHCVWIGCIDVNEFLHLPANLTLNDHKSIVWPEALDPSLINLVLHFQLKVRMRYVNIDKELMVISHYKYQVWEVFEEKFHCRVATYVADWLNEENVGSKDQAPGLGTKIVEHLIG</sequence>
<keyword evidence="3" id="KW-1133">Transmembrane helix</keyword>
<dbReference type="AlphaFoldDB" id="A0A8J5I2J3"/>
<keyword evidence="3" id="KW-0472">Membrane</keyword>
<organism evidence="4 5">
    <name type="scientific">Zingiber officinale</name>
    <name type="common">Ginger</name>
    <name type="synonym">Amomum zingiber</name>
    <dbReference type="NCBI Taxonomy" id="94328"/>
    <lineage>
        <taxon>Eukaryota</taxon>
        <taxon>Viridiplantae</taxon>
        <taxon>Streptophyta</taxon>
        <taxon>Embryophyta</taxon>
        <taxon>Tracheophyta</taxon>
        <taxon>Spermatophyta</taxon>
        <taxon>Magnoliopsida</taxon>
        <taxon>Liliopsida</taxon>
        <taxon>Zingiberales</taxon>
        <taxon>Zingiberaceae</taxon>
        <taxon>Zingiber</taxon>
    </lineage>
</organism>
<comment type="subcellular location">
    <subcellularLocation>
        <location evidence="1">Membrane</location>
        <topology evidence="1">Single-pass membrane protein</topology>
    </subcellularLocation>
</comment>
<dbReference type="Proteomes" id="UP000734854">
    <property type="component" value="Unassembled WGS sequence"/>
</dbReference>
<evidence type="ECO:0000313" key="4">
    <source>
        <dbReference type="EMBL" id="KAG6526342.1"/>
    </source>
</evidence>
<name>A0A8J5I2J3_ZINOF</name>
<evidence type="ECO:0000313" key="5">
    <source>
        <dbReference type="Proteomes" id="UP000734854"/>
    </source>
</evidence>
<accession>A0A8J5I2J3</accession>
<dbReference type="PANTHER" id="PTHR21461:SF55">
    <property type="entry name" value="GLYCOSYLTRANSFERASE FAMILY 92 PROTEIN"/>
    <property type="match status" value="1"/>
</dbReference>